<dbReference type="InterPro" id="IPR036188">
    <property type="entry name" value="FAD/NAD-bd_sf"/>
</dbReference>
<proteinExistence type="predicted"/>
<feature type="compositionally biased region" description="Polar residues" evidence="1">
    <location>
        <begin position="146"/>
        <end position="157"/>
    </location>
</feature>
<organism evidence="3 4">
    <name type="scientific">Tremella mesenterica</name>
    <name type="common">Jelly fungus</name>
    <dbReference type="NCBI Taxonomy" id="5217"/>
    <lineage>
        <taxon>Eukaryota</taxon>
        <taxon>Fungi</taxon>
        <taxon>Dikarya</taxon>
        <taxon>Basidiomycota</taxon>
        <taxon>Agaricomycotina</taxon>
        <taxon>Tremellomycetes</taxon>
        <taxon>Tremellales</taxon>
        <taxon>Tremellaceae</taxon>
        <taxon>Tremella</taxon>
    </lineage>
</organism>
<reference evidence="3 4" key="1">
    <citation type="submission" date="2016-06" db="EMBL/GenBank/DDBJ databases">
        <title>Evolution of pathogenesis and genome organization in the Tremellales.</title>
        <authorList>
            <person name="Cuomo C."/>
            <person name="Litvintseva A."/>
            <person name="Heitman J."/>
            <person name="Chen Y."/>
            <person name="Sun S."/>
            <person name="Springer D."/>
            <person name="Dromer F."/>
            <person name="Young S."/>
            <person name="Zeng Q."/>
            <person name="Chapman S."/>
            <person name="Gujja S."/>
            <person name="Saif S."/>
            <person name="Birren B."/>
        </authorList>
    </citation>
    <scope>NUCLEOTIDE SEQUENCE [LARGE SCALE GENOMIC DNA]</scope>
    <source>
        <strain evidence="3 4">ATCC 28783</strain>
    </source>
</reference>
<sequence length="893" mass="100264">MEVAVIGSGLAGLTTAYLLRQKGYKVYLIEKSNRLGFHSSSVNIPFNNSRFTSGPNIKDETIRAKVGEAYQNDNKVQVEKNEEERESGKWIVDVPMRSFQGGYYPHLLALYRHLNLPLIPIDYTFSFSHFFPSSSVPIRDTEKSYDPQNPSSTRLNDPDYTQETHFIHSGNSGISLPSLPSNSYSSLSSFFQNITRWFKNAMCFIILLFLSTLSANHFLPTTLRKTTLRQFTLIISNYLSNPFLLILPLLTTFVSWFFIPLRFLSPRIDPIVEYLNDLSALRESLEIQSSCPTLSSTRWMIIPLGKWWETFVDELLAPMYSAVGTMSIQDVYETPVEYILDYVYAGIGTKHYTLGSCSSADVSERLVRCVEEQGKGHVLLSREVGDFEVVDGKIRVGLNWCNRSLTIVSSEVEHNGRVLRESVHYDTENKRLEHLVKETNGLHHMDNQDERDKPDEQQQHSSEYDNKDKFEVFIENGLKEKRNKAGFIDVDKVIIATQASAAGILLDMLKKALGKARDKEELKRVKVMKEGVGEVEYRTTIVITHTDHSILPSLGNRRDLNFSTPFPISSVDHLHSLDSISSISRKTTSPSLDPSDTTSLSSPVSPNEQVHSSTSHPTSLNLHGNYTTPYFTTEGNSLYTMTTHIIRPPSHTLPLPLNPSSNGYPTSIFLRNIHTMFSVILNIGRRSIYSPFARWRSESSEDGNKLIIDHSTLAGLDDLPNPLKMESRKLEVYQTTNPIIPISPNTVLGVAKLERALPIRRKETFQKFRPSPFHPFALPSPSTSPCFAPPLSSFDVNQSYVQNPTFTSLTNPHFNSTTNLDPPFSDFTSNDSTELSKQSNSTPKIYLAGSYTYPGIPLLEGCVASARLVLQDLTGSAGSTVKGGVKWEVVLKS</sequence>
<dbReference type="InParanoid" id="A0A4Q1BUW3"/>
<dbReference type="SUPFAM" id="SSF51905">
    <property type="entry name" value="FAD/NAD(P)-binding domain"/>
    <property type="match status" value="1"/>
</dbReference>
<name>A0A4Q1BUW3_TREME</name>
<feature type="transmembrane region" description="Helical" evidence="2">
    <location>
        <begin position="239"/>
        <end position="259"/>
    </location>
</feature>
<keyword evidence="2" id="KW-0472">Membrane</keyword>
<gene>
    <name evidence="3" type="ORF">M231_01027</name>
</gene>
<feature type="transmembrane region" description="Helical" evidence="2">
    <location>
        <begin position="197"/>
        <end position="219"/>
    </location>
</feature>
<dbReference type="STRING" id="5217.A0A4Q1BUW3"/>
<evidence type="ECO:0008006" key="5">
    <source>
        <dbReference type="Google" id="ProtNLM"/>
    </source>
</evidence>
<evidence type="ECO:0000313" key="4">
    <source>
        <dbReference type="Proteomes" id="UP000289152"/>
    </source>
</evidence>
<feature type="region of interest" description="Disordered" evidence="1">
    <location>
        <begin position="820"/>
        <end position="839"/>
    </location>
</feature>
<dbReference type="Proteomes" id="UP000289152">
    <property type="component" value="Unassembled WGS sequence"/>
</dbReference>
<feature type="compositionally biased region" description="Polar residues" evidence="1">
    <location>
        <begin position="607"/>
        <end position="623"/>
    </location>
</feature>
<dbReference type="Gene3D" id="3.50.50.60">
    <property type="entry name" value="FAD/NAD(P)-binding domain"/>
    <property type="match status" value="1"/>
</dbReference>
<feature type="compositionally biased region" description="Low complexity" evidence="1">
    <location>
        <begin position="584"/>
        <end position="606"/>
    </location>
</feature>
<dbReference type="GO" id="GO:0016491">
    <property type="term" value="F:oxidoreductase activity"/>
    <property type="evidence" value="ECO:0007669"/>
    <property type="project" value="TreeGrafter"/>
</dbReference>
<keyword evidence="2" id="KW-0812">Transmembrane</keyword>
<keyword evidence="4" id="KW-1185">Reference proteome</keyword>
<dbReference type="VEuPathDB" id="FungiDB:TREMEDRAFT_56712"/>
<accession>A0A4Q1BUW3</accession>
<dbReference type="AlphaFoldDB" id="A0A4Q1BUW3"/>
<dbReference type="PANTHER" id="PTHR42923">
    <property type="entry name" value="PROTOPORPHYRINOGEN OXIDASE"/>
    <property type="match status" value="1"/>
</dbReference>
<dbReference type="PANTHER" id="PTHR42923:SF17">
    <property type="entry name" value="AMINE OXIDASE DOMAIN-CONTAINING PROTEIN"/>
    <property type="match status" value="1"/>
</dbReference>
<protein>
    <recommendedName>
        <fullName evidence="5">Amine oxidase domain-containing protein</fullName>
    </recommendedName>
</protein>
<feature type="region of interest" description="Disordered" evidence="1">
    <location>
        <begin position="138"/>
        <end position="157"/>
    </location>
</feature>
<feature type="region of interest" description="Disordered" evidence="1">
    <location>
        <begin position="438"/>
        <end position="465"/>
    </location>
</feature>
<dbReference type="InterPro" id="IPR050464">
    <property type="entry name" value="Zeta_carotene_desat/Oxidored"/>
</dbReference>
<dbReference type="Pfam" id="PF13450">
    <property type="entry name" value="NAD_binding_8"/>
    <property type="match status" value="1"/>
</dbReference>
<keyword evidence="2" id="KW-1133">Transmembrane helix</keyword>
<dbReference type="EMBL" id="SDIL01000006">
    <property type="protein sequence ID" value="RXK41792.1"/>
    <property type="molecule type" value="Genomic_DNA"/>
</dbReference>
<dbReference type="OrthoDB" id="1111734at2759"/>
<feature type="region of interest" description="Disordered" evidence="1">
    <location>
        <begin position="584"/>
        <end position="623"/>
    </location>
</feature>
<evidence type="ECO:0000313" key="3">
    <source>
        <dbReference type="EMBL" id="RXK41792.1"/>
    </source>
</evidence>
<evidence type="ECO:0000256" key="1">
    <source>
        <dbReference type="SAM" id="MobiDB-lite"/>
    </source>
</evidence>
<comment type="caution">
    <text evidence="3">The sequence shown here is derived from an EMBL/GenBank/DDBJ whole genome shotgun (WGS) entry which is preliminary data.</text>
</comment>
<evidence type="ECO:0000256" key="2">
    <source>
        <dbReference type="SAM" id="Phobius"/>
    </source>
</evidence>